<protein>
    <recommendedName>
        <fullName evidence="8">VTT domain-containing protein</fullName>
    </recommendedName>
</protein>
<evidence type="ECO:0000256" key="5">
    <source>
        <dbReference type="ARBA" id="ARBA00022989"/>
    </source>
</evidence>
<feature type="domain" description="VTT" evidence="8">
    <location>
        <begin position="30"/>
        <end position="156"/>
    </location>
</feature>
<dbReference type="PANTHER" id="PTHR30353:SF15">
    <property type="entry name" value="INNER MEMBRANE PROTEIN YABI"/>
    <property type="match status" value="1"/>
</dbReference>
<evidence type="ECO:0000259" key="8">
    <source>
        <dbReference type="Pfam" id="PF09335"/>
    </source>
</evidence>
<feature type="transmembrane region" description="Helical" evidence="7">
    <location>
        <begin position="50"/>
        <end position="71"/>
    </location>
</feature>
<evidence type="ECO:0000256" key="7">
    <source>
        <dbReference type="RuleBase" id="RU367016"/>
    </source>
</evidence>
<evidence type="ECO:0000256" key="6">
    <source>
        <dbReference type="ARBA" id="ARBA00023136"/>
    </source>
</evidence>
<keyword evidence="4 7" id="KW-0812">Transmembrane</keyword>
<keyword evidence="6 7" id="KW-0472">Membrane</keyword>
<comment type="similarity">
    <text evidence="2 7">Belongs to the DedA family.</text>
</comment>
<dbReference type="KEGG" id="nmus:H7A79_1450"/>
<evidence type="ECO:0000256" key="2">
    <source>
        <dbReference type="ARBA" id="ARBA00010792"/>
    </source>
</evidence>
<dbReference type="GO" id="GO:0005886">
    <property type="term" value="C:plasma membrane"/>
    <property type="evidence" value="ECO:0007669"/>
    <property type="project" value="UniProtKB-SubCell"/>
</dbReference>
<dbReference type="PANTHER" id="PTHR30353">
    <property type="entry name" value="INNER MEMBRANE PROTEIN DEDA-RELATED"/>
    <property type="match status" value="1"/>
</dbReference>
<dbReference type="EMBL" id="CP060414">
    <property type="protein sequence ID" value="QNT60058.1"/>
    <property type="molecule type" value="Genomic_DNA"/>
</dbReference>
<dbReference type="Proteomes" id="UP000516412">
    <property type="component" value="Chromosome"/>
</dbReference>
<keyword evidence="10" id="KW-1185">Reference proteome</keyword>
<feature type="transmembrane region" description="Helical" evidence="7">
    <location>
        <begin position="175"/>
        <end position="193"/>
    </location>
</feature>
<organism evidence="9 10">
    <name type="scientific">Neisseria musculi</name>
    <dbReference type="NCBI Taxonomy" id="1815583"/>
    <lineage>
        <taxon>Bacteria</taxon>
        <taxon>Pseudomonadati</taxon>
        <taxon>Pseudomonadota</taxon>
        <taxon>Betaproteobacteria</taxon>
        <taxon>Neisseriales</taxon>
        <taxon>Neisseriaceae</taxon>
        <taxon>Neisseria</taxon>
    </lineage>
</organism>
<name>A0A7H1MEJ3_9NEIS</name>
<keyword evidence="5 7" id="KW-1133">Transmembrane helix</keyword>
<sequence length="230" mass="25894">MLAILETFFIEYGYAAVFLVLLACGFGVPIPEDVTLVAGGVISGLGYTNVHTMVAVGMLGVLAGDGLMFAAGRVFGHKILKVRFIARVMTPKRYAQVQEKFDKYGNRVLFAARFLPGLRTPIFITAGISRKVSYLRFLMMDGLAALISVPVWVYLGGYGAENREWLMHKVHQFQSGLFVLIGIGAVVLLYFWWKKRQRQRFFRDHVRSIRAKRKERKAARKAAEAEKQAD</sequence>
<reference evidence="9" key="1">
    <citation type="submission" date="2024-06" db="EMBL/GenBank/DDBJ databases">
        <title>Complete Genome Sequence of mouse commensal type strain Neisseria musculi.</title>
        <authorList>
            <person name="Thapa E."/>
            <person name="Aluvathingal J."/>
            <person name="Nadendla S."/>
            <person name="Mehta A."/>
            <person name="Tettelin H."/>
            <person name="Weyand N.J."/>
        </authorList>
    </citation>
    <scope>NUCLEOTIDE SEQUENCE</scope>
    <source>
        <strain evidence="9">NW831</strain>
    </source>
</reference>
<evidence type="ECO:0000313" key="9">
    <source>
        <dbReference type="EMBL" id="QNT60058.1"/>
    </source>
</evidence>
<dbReference type="InterPro" id="IPR032818">
    <property type="entry name" value="DedA-like"/>
</dbReference>
<gene>
    <name evidence="9" type="ORF">H7A79_1450</name>
</gene>
<dbReference type="RefSeq" id="WP_135033673.1">
    <property type="nucleotide sequence ID" value="NZ_CP060414.2"/>
</dbReference>
<feature type="transmembrane region" description="Helical" evidence="7">
    <location>
        <begin position="134"/>
        <end position="155"/>
    </location>
</feature>
<keyword evidence="3 7" id="KW-1003">Cell membrane</keyword>
<dbReference type="Pfam" id="PF09335">
    <property type="entry name" value="VTT_dom"/>
    <property type="match status" value="1"/>
</dbReference>
<evidence type="ECO:0000313" key="10">
    <source>
        <dbReference type="Proteomes" id="UP000516412"/>
    </source>
</evidence>
<accession>A0A7H1MEJ3</accession>
<evidence type="ECO:0000256" key="1">
    <source>
        <dbReference type="ARBA" id="ARBA00004651"/>
    </source>
</evidence>
<feature type="transmembrane region" description="Helical" evidence="7">
    <location>
        <begin position="12"/>
        <end position="30"/>
    </location>
</feature>
<evidence type="ECO:0000256" key="4">
    <source>
        <dbReference type="ARBA" id="ARBA00022692"/>
    </source>
</evidence>
<evidence type="ECO:0000256" key="3">
    <source>
        <dbReference type="ARBA" id="ARBA00022475"/>
    </source>
</evidence>
<comment type="subcellular location">
    <subcellularLocation>
        <location evidence="1 7">Cell membrane</location>
        <topology evidence="1 7">Multi-pass membrane protein</topology>
    </subcellularLocation>
</comment>
<proteinExistence type="inferred from homology"/>
<dbReference type="InterPro" id="IPR032816">
    <property type="entry name" value="VTT_dom"/>
</dbReference>
<dbReference type="AlphaFoldDB" id="A0A7H1MEJ3"/>